<feature type="region of interest" description="Disordered" evidence="16">
    <location>
        <begin position="1"/>
        <end position="27"/>
    </location>
</feature>
<dbReference type="EC" id="2.3.2.31" evidence="4"/>
<evidence type="ECO:0000313" key="20">
    <source>
        <dbReference type="EMBL" id="PFX27899.1"/>
    </source>
</evidence>
<dbReference type="GO" id="GO:0031090">
    <property type="term" value="C:organelle membrane"/>
    <property type="evidence" value="ECO:0007669"/>
    <property type="project" value="UniProtKB-ARBA"/>
</dbReference>
<evidence type="ECO:0000256" key="2">
    <source>
        <dbReference type="ARBA" id="ARBA00004167"/>
    </source>
</evidence>
<dbReference type="CDD" id="cd20349">
    <property type="entry name" value="BRcat_RBR_RNF144"/>
    <property type="match status" value="1"/>
</dbReference>
<comment type="pathway">
    <text evidence="3">Protein modification; protein ubiquitination.</text>
</comment>
<evidence type="ECO:0000259" key="18">
    <source>
        <dbReference type="PROSITE" id="PS50089"/>
    </source>
</evidence>
<evidence type="ECO:0000256" key="11">
    <source>
        <dbReference type="ARBA" id="ARBA00022833"/>
    </source>
</evidence>
<dbReference type="GO" id="GO:0005737">
    <property type="term" value="C:cytoplasm"/>
    <property type="evidence" value="ECO:0007669"/>
    <property type="project" value="UniProtKB-ARBA"/>
</dbReference>
<protein>
    <recommendedName>
        <fullName evidence="4">RBR-type E3 ubiquitin transferase</fullName>
        <ecNumber evidence="4">2.3.2.31</ecNumber>
    </recommendedName>
</protein>
<evidence type="ECO:0000256" key="10">
    <source>
        <dbReference type="ARBA" id="ARBA00022786"/>
    </source>
</evidence>
<dbReference type="InterPro" id="IPR031127">
    <property type="entry name" value="E3_UB_ligase_RBR"/>
</dbReference>
<evidence type="ECO:0000256" key="5">
    <source>
        <dbReference type="ARBA" id="ARBA00022679"/>
    </source>
</evidence>
<dbReference type="OrthoDB" id="10009520at2759"/>
<keyword evidence="8" id="KW-0677">Repeat</keyword>
<feature type="domain" description="RING-type" evidence="19">
    <location>
        <begin position="37"/>
        <end position="257"/>
    </location>
</feature>
<dbReference type="CDD" id="cd16632">
    <property type="entry name" value="mRING-HC-C4C4_RBR_RNF144"/>
    <property type="match status" value="1"/>
</dbReference>
<dbReference type="GO" id="GO:0016567">
    <property type="term" value="P:protein ubiquitination"/>
    <property type="evidence" value="ECO:0007669"/>
    <property type="project" value="InterPro"/>
</dbReference>
<keyword evidence="6 17" id="KW-0812">Transmembrane</keyword>
<dbReference type="Proteomes" id="UP000225706">
    <property type="component" value="Unassembled WGS sequence"/>
</dbReference>
<dbReference type="InterPro" id="IPR017907">
    <property type="entry name" value="Znf_RING_CS"/>
</dbReference>
<evidence type="ECO:0000313" key="21">
    <source>
        <dbReference type="Proteomes" id="UP000225706"/>
    </source>
</evidence>
<keyword evidence="10" id="KW-0833">Ubl conjugation pathway</keyword>
<keyword evidence="9 15" id="KW-0863">Zinc-finger</keyword>
<evidence type="ECO:0000256" key="16">
    <source>
        <dbReference type="SAM" id="MobiDB-lite"/>
    </source>
</evidence>
<comment type="similarity">
    <text evidence="14">Belongs to the RBR family. RNF144 subfamily.</text>
</comment>
<keyword evidence="13 17" id="KW-0472">Membrane</keyword>
<accession>A0A2B4SFL4</accession>
<keyword evidence="5" id="KW-0808">Transferase</keyword>
<evidence type="ECO:0000256" key="8">
    <source>
        <dbReference type="ARBA" id="ARBA00022737"/>
    </source>
</evidence>
<dbReference type="Pfam" id="PF01485">
    <property type="entry name" value="IBR"/>
    <property type="match status" value="1"/>
</dbReference>
<evidence type="ECO:0000256" key="4">
    <source>
        <dbReference type="ARBA" id="ARBA00012251"/>
    </source>
</evidence>
<evidence type="ECO:0000256" key="9">
    <source>
        <dbReference type="ARBA" id="ARBA00022771"/>
    </source>
</evidence>
<comment type="subcellular location">
    <subcellularLocation>
        <location evidence="2">Membrane</location>
        <topology evidence="2">Single-pass membrane protein</topology>
    </subcellularLocation>
</comment>
<evidence type="ECO:0000256" key="7">
    <source>
        <dbReference type="ARBA" id="ARBA00022723"/>
    </source>
</evidence>
<comment type="catalytic activity">
    <reaction evidence="1">
        <text>[E2 ubiquitin-conjugating enzyme]-S-ubiquitinyl-L-cysteine + [acceptor protein]-L-lysine = [E2 ubiquitin-conjugating enzyme]-L-cysteine + [acceptor protein]-N(6)-ubiquitinyl-L-lysine.</text>
        <dbReference type="EC" id="2.3.2.31"/>
    </reaction>
</comment>
<dbReference type="Gene3D" id="3.30.40.10">
    <property type="entry name" value="Zinc/RING finger domain, C3HC4 (zinc finger)"/>
    <property type="match status" value="1"/>
</dbReference>
<keyword evidence="21" id="KW-1185">Reference proteome</keyword>
<dbReference type="SUPFAM" id="SSF57850">
    <property type="entry name" value="RING/U-box"/>
    <property type="match status" value="3"/>
</dbReference>
<dbReference type="InterPro" id="IPR044066">
    <property type="entry name" value="TRIAD_supradom"/>
</dbReference>
<feature type="domain" description="RING-type" evidence="18">
    <location>
        <begin position="41"/>
        <end position="87"/>
    </location>
</feature>
<keyword evidence="7" id="KW-0479">Metal-binding</keyword>
<evidence type="ECO:0000256" key="17">
    <source>
        <dbReference type="SAM" id="Phobius"/>
    </source>
</evidence>
<dbReference type="AlphaFoldDB" id="A0A2B4SFL4"/>
<keyword evidence="11" id="KW-0862">Zinc</keyword>
<dbReference type="FunFam" id="3.30.40.10:FF:000051">
    <property type="entry name" value="RBR-type E3 ubiquitin transferase"/>
    <property type="match status" value="1"/>
</dbReference>
<dbReference type="PROSITE" id="PS50089">
    <property type="entry name" value="ZF_RING_2"/>
    <property type="match status" value="1"/>
</dbReference>
<dbReference type="PANTHER" id="PTHR11685">
    <property type="entry name" value="RBR FAMILY RING FINGER AND IBR DOMAIN-CONTAINING"/>
    <property type="match status" value="1"/>
</dbReference>
<dbReference type="Gene3D" id="1.20.120.1750">
    <property type="match status" value="1"/>
</dbReference>
<sequence length="306" mass="34113">MFPAFLATPHSAEGAGKTQRGKTSLPSSRLCKSASRKMFYCKICLSEYPNKKGHKLDKCSCVFCKECLGKYVSYLINSGQVLKLPCPDALCPRSGSMTKNEIDLLVNSDMFEKYQRLLKQKEVAVDKTKTFCPMAGCEGICNGLPGLAQPTVCQECGYTFCFACKEHWHAAMTCDDYKKVISDSQSGTRFVDILRENGEAGDIKECPLCQVLIMREAGCAQMMCGHCKHIFCWHCLKSLDSDIMLRHYDKGPCRNKLGHSRASLFLHRTQVVAGFAFFGLMVLVASPFLLLVSPCLLLSKCLFRNN</sequence>
<evidence type="ECO:0000256" key="6">
    <source>
        <dbReference type="ARBA" id="ARBA00022692"/>
    </source>
</evidence>
<dbReference type="PROSITE" id="PS00518">
    <property type="entry name" value="ZF_RING_1"/>
    <property type="match status" value="1"/>
</dbReference>
<gene>
    <name evidence="20" type="primary">rnf144aa</name>
    <name evidence="20" type="ORF">AWC38_SpisGene7392</name>
</gene>
<evidence type="ECO:0000256" key="12">
    <source>
        <dbReference type="ARBA" id="ARBA00022989"/>
    </source>
</evidence>
<dbReference type="EMBL" id="LSMT01000093">
    <property type="protein sequence ID" value="PFX27899.1"/>
    <property type="molecule type" value="Genomic_DNA"/>
</dbReference>
<proteinExistence type="inferred from homology"/>
<dbReference type="InterPro" id="IPR013083">
    <property type="entry name" value="Znf_RING/FYVE/PHD"/>
</dbReference>
<dbReference type="GO" id="GO:0008270">
    <property type="term" value="F:zinc ion binding"/>
    <property type="evidence" value="ECO:0007669"/>
    <property type="project" value="UniProtKB-KW"/>
</dbReference>
<organism evidence="20 21">
    <name type="scientific">Stylophora pistillata</name>
    <name type="common">Smooth cauliflower coral</name>
    <dbReference type="NCBI Taxonomy" id="50429"/>
    <lineage>
        <taxon>Eukaryota</taxon>
        <taxon>Metazoa</taxon>
        <taxon>Cnidaria</taxon>
        <taxon>Anthozoa</taxon>
        <taxon>Hexacorallia</taxon>
        <taxon>Scleractinia</taxon>
        <taxon>Astrocoeniina</taxon>
        <taxon>Pocilloporidae</taxon>
        <taxon>Stylophora</taxon>
    </lineage>
</organism>
<dbReference type="SMART" id="SM00647">
    <property type="entry name" value="IBR"/>
    <property type="match status" value="2"/>
</dbReference>
<dbReference type="STRING" id="50429.A0A2B4SFL4"/>
<dbReference type="GO" id="GO:0061630">
    <property type="term" value="F:ubiquitin protein ligase activity"/>
    <property type="evidence" value="ECO:0007669"/>
    <property type="project" value="UniProtKB-EC"/>
</dbReference>
<name>A0A2B4SFL4_STYPI</name>
<evidence type="ECO:0000256" key="14">
    <source>
        <dbReference type="ARBA" id="ARBA00038342"/>
    </source>
</evidence>
<dbReference type="PROSITE" id="PS51873">
    <property type="entry name" value="TRIAD"/>
    <property type="match status" value="1"/>
</dbReference>
<dbReference type="InterPro" id="IPR002867">
    <property type="entry name" value="IBR_dom"/>
</dbReference>
<evidence type="ECO:0000256" key="1">
    <source>
        <dbReference type="ARBA" id="ARBA00001798"/>
    </source>
</evidence>
<evidence type="ECO:0000256" key="15">
    <source>
        <dbReference type="PROSITE-ProRule" id="PRU00175"/>
    </source>
</evidence>
<dbReference type="Pfam" id="PF22191">
    <property type="entry name" value="IBR_1"/>
    <property type="match status" value="1"/>
</dbReference>
<feature type="transmembrane region" description="Helical" evidence="17">
    <location>
        <begin position="271"/>
        <end position="298"/>
    </location>
</feature>
<evidence type="ECO:0000256" key="13">
    <source>
        <dbReference type="ARBA" id="ARBA00023136"/>
    </source>
</evidence>
<keyword evidence="12 17" id="KW-1133">Transmembrane helix</keyword>
<comment type="caution">
    <text evidence="20">The sequence shown here is derived from an EMBL/GenBank/DDBJ whole genome shotgun (WGS) entry which is preliminary data.</text>
</comment>
<evidence type="ECO:0000259" key="19">
    <source>
        <dbReference type="PROSITE" id="PS51873"/>
    </source>
</evidence>
<reference evidence="21" key="1">
    <citation type="journal article" date="2017" name="bioRxiv">
        <title>Comparative analysis of the genomes of Stylophora pistillata and Acropora digitifera provides evidence for extensive differences between species of corals.</title>
        <authorList>
            <person name="Voolstra C.R."/>
            <person name="Li Y."/>
            <person name="Liew Y.J."/>
            <person name="Baumgarten S."/>
            <person name="Zoccola D."/>
            <person name="Flot J.-F."/>
            <person name="Tambutte S."/>
            <person name="Allemand D."/>
            <person name="Aranda M."/>
        </authorList>
    </citation>
    <scope>NUCLEOTIDE SEQUENCE [LARGE SCALE GENOMIC DNA]</scope>
</reference>
<dbReference type="InterPro" id="IPR001841">
    <property type="entry name" value="Znf_RING"/>
</dbReference>
<evidence type="ECO:0000256" key="3">
    <source>
        <dbReference type="ARBA" id="ARBA00004906"/>
    </source>
</evidence>